<evidence type="ECO:0000313" key="1">
    <source>
        <dbReference type="EMBL" id="KWV47920.1"/>
    </source>
</evidence>
<reference evidence="1 2" key="1">
    <citation type="submission" date="2015-11" db="EMBL/GenBank/DDBJ databases">
        <title>Draft Genome Sequence of the Strain BR 10423 (Rhizobium sp.) isolated from nodules of Mimosa pudica.</title>
        <authorList>
            <person name="Barauna A.C."/>
            <person name="Zilli J.E."/>
            <person name="Simoes-Araujo J.L."/>
            <person name="Reis V.M."/>
            <person name="James E.K."/>
            <person name="Reis F.B.Jr."/>
            <person name="Rouws L.F."/>
            <person name="Passos S.R."/>
            <person name="Gois S.R."/>
        </authorList>
    </citation>
    <scope>NUCLEOTIDE SEQUENCE [LARGE SCALE GENOMIC DNA]</scope>
    <source>
        <strain evidence="1 2">BR10423</strain>
    </source>
</reference>
<accession>A0A109JFI6</accession>
<dbReference type="Proteomes" id="UP000068164">
    <property type="component" value="Unassembled WGS sequence"/>
</dbReference>
<gene>
    <name evidence="1" type="ORF">AS026_12650</name>
</gene>
<proteinExistence type="predicted"/>
<dbReference type="OrthoDB" id="8402161at2"/>
<protein>
    <submittedName>
        <fullName evidence="1">Uncharacterized protein</fullName>
    </submittedName>
</protein>
<dbReference type="EMBL" id="LNCD01000101">
    <property type="protein sequence ID" value="KWV47920.1"/>
    <property type="molecule type" value="Genomic_DNA"/>
</dbReference>
<comment type="caution">
    <text evidence="1">The sequence shown here is derived from an EMBL/GenBank/DDBJ whole genome shotgun (WGS) entry which is preliminary data.</text>
</comment>
<keyword evidence="2" id="KW-1185">Reference proteome</keyword>
<evidence type="ECO:0000313" key="2">
    <source>
        <dbReference type="Proteomes" id="UP000068164"/>
    </source>
</evidence>
<sequence length="76" mass="8093">MFDIGTGYNFTLIEGTSEGWNEVRFTERVIDIDGPLLKFESGRIINAHSSLFVSAVPVTMLASASPAETADAGATV</sequence>
<organism evidence="1 2">
    <name type="scientific">Rhizobium altiplani</name>
    <dbReference type="NCBI Taxonomy" id="1864509"/>
    <lineage>
        <taxon>Bacteria</taxon>
        <taxon>Pseudomonadati</taxon>
        <taxon>Pseudomonadota</taxon>
        <taxon>Alphaproteobacteria</taxon>
        <taxon>Hyphomicrobiales</taxon>
        <taxon>Rhizobiaceae</taxon>
        <taxon>Rhizobium/Agrobacterium group</taxon>
        <taxon>Rhizobium</taxon>
    </lineage>
</organism>
<name>A0A109JFI6_9HYPH</name>
<dbReference type="RefSeq" id="WP_062371959.1">
    <property type="nucleotide sequence ID" value="NZ_LNCD01000101.1"/>
</dbReference>
<dbReference type="AlphaFoldDB" id="A0A109JFI6"/>